<dbReference type="Gene3D" id="1.25.10.10">
    <property type="entry name" value="Leucine-rich Repeat Variant"/>
    <property type="match status" value="2"/>
</dbReference>
<comment type="function">
    <text evidence="4">RNA-binding nucleolar protein required for pre-rRNA processing. Involved in production of 18S rRNA and assembly of small ribosomal subunit.</text>
</comment>
<proteinExistence type="predicted"/>
<dbReference type="InterPro" id="IPR016024">
    <property type="entry name" value="ARM-type_fold"/>
</dbReference>
<dbReference type="PANTHER" id="PTHR13102:SF0">
    <property type="entry name" value="NUCLEOLAR PROTEIN 9"/>
    <property type="match status" value="1"/>
</dbReference>
<dbReference type="EMBL" id="MG777469">
    <property type="protein sequence ID" value="AUW30701.1"/>
    <property type="molecule type" value="Genomic_DNA"/>
</dbReference>
<evidence type="ECO:0000256" key="3">
    <source>
        <dbReference type="ARBA" id="ARBA00022737"/>
    </source>
</evidence>
<dbReference type="InterPro" id="IPR001313">
    <property type="entry name" value="Pumilio_RNA-bd_rpt"/>
</dbReference>
<dbReference type="GO" id="GO:0003723">
    <property type="term" value="F:RNA binding"/>
    <property type="evidence" value="ECO:0007669"/>
    <property type="project" value="InterPro"/>
</dbReference>
<dbReference type="SMART" id="SM00025">
    <property type="entry name" value="Pumilio"/>
    <property type="match status" value="8"/>
</dbReference>
<keyword evidence="3" id="KW-0677">Repeat</keyword>
<feature type="compositionally biased region" description="Basic residues" evidence="7">
    <location>
        <begin position="1"/>
        <end position="17"/>
    </location>
</feature>
<dbReference type="GO" id="GO:0005730">
    <property type="term" value="C:nucleolus"/>
    <property type="evidence" value="ECO:0007669"/>
    <property type="project" value="UniProtKB-SubCell"/>
</dbReference>
<dbReference type="SUPFAM" id="SSF48371">
    <property type="entry name" value="ARM repeat"/>
    <property type="match status" value="1"/>
</dbReference>
<evidence type="ECO:0000256" key="6">
    <source>
        <dbReference type="ARBA" id="ARBA00031929"/>
    </source>
</evidence>
<dbReference type="GO" id="GO:0030686">
    <property type="term" value="C:90S preribosome"/>
    <property type="evidence" value="ECO:0007669"/>
    <property type="project" value="TreeGrafter"/>
</dbReference>
<dbReference type="AlphaFoldDB" id="A0A2K9YCY0"/>
<dbReference type="GO" id="GO:0000447">
    <property type="term" value="P:endonucleolytic cleavage in ITS1 to separate SSU-rRNA from 5.8S rRNA and LSU-rRNA from tricistronic rRNA transcript (SSU-rRNA, 5.8S rRNA, LSU-rRNA)"/>
    <property type="evidence" value="ECO:0007669"/>
    <property type="project" value="TreeGrafter"/>
</dbReference>
<evidence type="ECO:0000256" key="1">
    <source>
        <dbReference type="ARBA" id="ARBA00004604"/>
    </source>
</evidence>
<dbReference type="Pfam" id="PF22493">
    <property type="entry name" value="PUF_NOP9"/>
    <property type="match status" value="1"/>
</dbReference>
<dbReference type="GO" id="GO:0030688">
    <property type="term" value="C:preribosome, small subunit precursor"/>
    <property type="evidence" value="ECO:0007669"/>
    <property type="project" value="TreeGrafter"/>
</dbReference>
<evidence type="ECO:0000256" key="7">
    <source>
        <dbReference type="SAM" id="MobiDB-lite"/>
    </source>
</evidence>
<accession>A0A2K9YCY0</accession>
<dbReference type="GO" id="GO:0000056">
    <property type="term" value="P:ribosomal small subunit export from nucleus"/>
    <property type="evidence" value="ECO:0007669"/>
    <property type="project" value="TreeGrafter"/>
</dbReference>
<reference evidence="8" key="1">
    <citation type="submission" date="2017-12" db="EMBL/GenBank/DDBJ databases">
        <title>Genome Sequencing Reveals a Rich Biosynthetic Potential.</title>
        <authorList>
            <person name="Bertrand R.L."/>
            <person name="Abdel-Hameed M.E."/>
            <person name="Sorensen J.L."/>
        </authorList>
    </citation>
    <scope>NUCLEOTIDE SEQUENCE</scope>
</reference>
<evidence type="ECO:0000256" key="2">
    <source>
        <dbReference type="ARBA" id="ARBA00016427"/>
    </source>
</evidence>
<name>A0A2K9YCY0_CLAUC</name>
<sequence>MPREHRKRGRREEKKRKREETEYEGPAKRPKSTEVEKVEGANENIDENGAGYDEPYTSSLGLGNLPYYGILDEEEQEYFKRADSMLELNQFADPEERNLFLANVYKEANGKELKIANSQSCSRLMERLISLSTPSQLKVLFQKFSGHFLALVQHRFASHCCEALFLKAAPVVTQELIAPLGEDDQDRYGGDVYVSMENLFLYAFNELEGNLGYLMTDRFSSHPLRVLLLVLSGMPLASVESASLLQSKKKEHVSITGGNPKSNEGDNRSRTVPDSFIDTVDRMITGTLAGLDTTSLRALATHPIANPVLQLLLEVELARSRKQCAKDPNSLFRKLLPDDPLEVGTESAAFINSLAYDTIGSRLLEAIITHAPGKTFKALYRCSFGERLESFAKNEVAAFVAIKIIERLNKEDLGAALDQICPHIDTLIKRSRTSVIKTLIERCRVREIDTNLIANALENAYGGEPGKRLMQMLKVSETPDADMAEDRRLRLDAQDSTKVHGSLLAQCMLGSPGPLRELITEELLVMETPLLFSVAKDRIASRVLQKSLTCSEQSAKFRRIFIPRFYGHVADLAADTVASHVIDSIWQATEGLTFIRERIADELAQQEASLRASLPGRAVWRNWKMDVYKTRKKEWLNGAKGQDGSIKTGIELARQRFATNKSTGQHKFSTLKVPQRQAVAQGKA</sequence>
<dbReference type="GO" id="GO:0000480">
    <property type="term" value="P:endonucleolytic cleavage in 5'-ETS of tricistronic rRNA transcript (SSU-rRNA, 5.8S rRNA, LSU-rRNA)"/>
    <property type="evidence" value="ECO:0007669"/>
    <property type="project" value="TreeGrafter"/>
</dbReference>
<organism evidence="8">
    <name type="scientific">Cladonia uncialis subsp. uncialis</name>
    <dbReference type="NCBI Taxonomy" id="180999"/>
    <lineage>
        <taxon>Eukaryota</taxon>
        <taxon>Fungi</taxon>
        <taxon>Dikarya</taxon>
        <taxon>Ascomycota</taxon>
        <taxon>Pezizomycotina</taxon>
        <taxon>Lecanoromycetes</taxon>
        <taxon>OSLEUM clade</taxon>
        <taxon>Lecanoromycetidae</taxon>
        <taxon>Lecanorales</taxon>
        <taxon>Lecanorineae</taxon>
        <taxon>Cladoniaceae</taxon>
        <taxon>Cladonia</taxon>
    </lineage>
</organism>
<dbReference type="GO" id="GO:0000472">
    <property type="term" value="P:endonucleolytic cleavage to generate mature 5'-end of SSU-rRNA from (SSU-rRNA, 5.8S rRNA, LSU-rRNA)"/>
    <property type="evidence" value="ECO:0007669"/>
    <property type="project" value="TreeGrafter"/>
</dbReference>
<feature type="compositionally biased region" description="Basic and acidic residues" evidence="7">
    <location>
        <begin position="25"/>
        <end position="40"/>
    </location>
</feature>
<dbReference type="InterPro" id="IPR011989">
    <property type="entry name" value="ARM-like"/>
</dbReference>
<dbReference type="PANTHER" id="PTHR13102">
    <property type="entry name" value="NUCLEOLAR PROTEIN 9"/>
    <property type="match status" value="1"/>
</dbReference>
<evidence type="ECO:0000313" key="8">
    <source>
        <dbReference type="EMBL" id="AUW30701.1"/>
    </source>
</evidence>
<protein>
    <recommendedName>
        <fullName evidence="2">Nucleolar protein 9</fullName>
    </recommendedName>
    <alternativeName>
        <fullName evidence="5 6">Pumilio domain-containing protein NOP9</fullName>
    </alternativeName>
</protein>
<dbReference type="InterPro" id="IPR040000">
    <property type="entry name" value="NOP9"/>
</dbReference>
<evidence type="ECO:0000256" key="5">
    <source>
        <dbReference type="ARBA" id="ARBA00030932"/>
    </source>
</evidence>
<feature type="region of interest" description="Disordered" evidence="7">
    <location>
        <begin position="250"/>
        <end position="272"/>
    </location>
</feature>
<comment type="subcellular location">
    <subcellularLocation>
        <location evidence="1">Nucleus</location>
        <location evidence="1">Nucleolus</location>
    </subcellularLocation>
</comment>
<evidence type="ECO:0000256" key="4">
    <source>
        <dbReference type="ARBA" id="ARBA00024893"/>
    </source>
</evidence>
<feature type="region of interest" description="Disordered" evidence="7">
    <location>
        <begin position="1"/>
        <end position="55"/>
    </location>
</feature>